<dbReference type="CDD" id="cd02655">
    <property type="entry name" value="RNAP_beta'_C"/>
    <property type="match status" value="1"/>
</dbReference>
<dbReference type="EMBL" id="CAJVQA010026560">
    <property type="protein sequence ID" value="CAG8789433.1"/>
    <property type="molecule type" value="Genomic_DNA"/>
</dbReference>
<evidence type="ECO:0000259" key="12">
    <source>
        <dbReference type="SMART" id="SM00663"/>
    </source>
</evidence>
<dbReference type="InterPro" id="IPR038120">
    <property type="entry name" value="Rpb1_funnel_sf"/>
</dbReference>
<evidence type="ECO:0000256" key="8">
    <source>
        <dbReference type="ARBA" id="ARBA00022842"/>
    </source>
</evidence>
<dbReference type="Pfam" id="PF00623">
    <property type="entry name" value="RNA_pol_Rpb1_2"/>
    <property type="match status" value="1"/>
</dbReference>
<accession>A0A9N9JNQ2</accession>
<dbReference type="GO" id="GO:0003677">
    <property type="term" value="F:DNA binding"/>
    <property type="evidence" value="ECO:0007669"/>
    <property type="project" value="InterPro"/>
</dbReference>
<dbReference type="SMART" id="SM00663">
    <property type="entry name" value="RPOLA_N"/>
    <property type="match status" value="1"/>
</dbReference>
<dbReference type="GO" id="GO:0006351">
    <property type="term" value="P:DNA-templated transcription"/>
    <property type="evidence" value="ECO:0007669"/>
    <property type="project" value="InterPro"/>
</dbReference>
<dbReference type="Proteomes" id="UP000789759">
    <property type="component" value="Unassembled WGS sequence"/>
</dbReference>
<organism evidence="13 14">
    <name type="scientific">Cetraspora pellucida</name>
    <dbReference type="NCBI Taxonomy" id="1433469"/>
    <lineage>
        <taxon>Eukaryota</taxon>
        <taxon>Fungi</taxon>
        <taxon>Fungi incertae sedis</taxon>
        <taxon>Mucoromycota</taxon>
        <taxon>Glomeromycotina</taxon>
        <taxon>Glomeromycetes</taxon>
        <taxon>Diversisporales</taxon>
        <taxon>Gigasporaceae</taxon>
        <taxon>Cetraspora</taxon>
    </lineage>
</organism>
<dbReference type="PANTHER" id="PTHR19376">
    <property type="entry name" value="DNA-DIRECTED RNA POLYMERASE"/>
    <property type="match status" value="1"/>
</dbReference>
<feature type="domain" description="RNA polymerase N-terminal" evidence="12">
    <location>
        <begin position="1"/>
        <end position="239"/>
    </location>
</feature>
<dbReference type="Gene3D" id="1.10.274.100">
    <property type="entry name" value="RNA polymerase Rpb1, domain 3"/>
    <property type="match status" value="1"/>
</dbReference>
<evidence type="ECO:0000256" key="7">
    <source>
        <dbReference type="ARBA" id="ARBA00022833"/>
    </source>
</evidence>
<keyword evidence="6" id="KW-0479">Metal-binding</keyword>
<evidence type="ECO:0000256" key="6">
    <source>
        <dbReference type="ARBA" id="ARBA00022723"/>
    </source>
</evidence>
<dbReference type="Gene3D" id="2.40.50.100">
    <property type="match status" value="1"/>
</dbReference>
<keyword evidence="9" id="KW-0804">Transcription</keyword>
<evidence type="ECO:0000313" key="14">
    <source>
        <dbReference type="Proteomes" id="UP000789759"/>
    </source>
</evidence>
<dbReference type="InterPro" id="IPR042102">
    <property type="entry name" value="RNA_pol_Rpb1_3_sf"/>
</dbReference>
<keyword evidence="8" id="KW-0460">Magnesium</keyword>
<evidence type="ECO:0000256" key="2">
    <source>
        <dbReference type="ARBA" id="ARBA00012418"/>
    </source>
</evidence>
<dbReference type="FunFam" id="2.40.40.20:FF:000018">
    <property type="entry name" value="DNA-directed RNA polymerase subunit"/>
    <property type="match status" value="1"/>
</dbReference>
<dbReference type="Gene3D" id="1.10.132.30">
    <property type="match status" value="1"/>
</dbReference>
<dbReference type="GO" id="GO:0000428">
    <property type="term" value="C:DNA-directed RNA polymerase complex"/>
    <property type="evidence" value="ECO:0007669"/>
    <property type="project" value="UniProtKB-KW"/>
</dbReference>
<evidence type="ECO:0000256" key="4">
    <source>
        <dbReference type="ARBA" id="ARBA00022679"/>
    </source>
</evidence>
<dbReference type="Gene3D" id="1.10.1790.20">
    <property type="match status" value="1"/>
</dbReference>
<dbReference type="EC" id="2.7.7.6" evidence="2"/>
<evidence type="ECO:0000256" key="10">
    <source>
        <dbReference type="ARBA" id="ARBA00033154"/>
    </source>
</evidence>
<keyword evidence="14" id="KW-1185">Reference proteome</keyword>
<dbReference type="Gene3D" id="1.10.150.390">
    <property type="match status" value="1"/>
</dbReference>
<evidence type="ECO:0000256" key="1">
    <source>
        <dbReference type="ARBA" id="ARBA00004026"/>
    </source>
</evidence>
<dbReference type="GO" id="GO:0003899">
    <property type="term" value="F:DNA-directed RNA polymerase activity"/>
    <property type="evidence" value="ECO:0007669"/>
    <property type="project" value="UniProtKB-EC"/>
</dbReference>
<dbReference type="Gene3D" id="2.40.40.20">
    <property type="match status" value="1"/>
</dbReference>
<evidence type="ECO:0000256" key="11">
    <source>
        <dbReference type="ARBA" id="ARBA00048552"/>
    </source>
</evidence>
<dbReference type="InterPro" id="IPR000722">
    <property type="entry name" value="RNA_pol_asu"/>
</dbReference>
<comment type="caution">
    <text evidence="13">The sequence shown here is derived from an EMBL/GenBank/DDBJ whole genome shotgun (WGS) entry which is preliminary data.</text>
</comment>
<comment type="catalytic activity">
    <reaction evidence="11">
        <text>RNA(n) + a ribonucleoside 5'-triphosphate = RNA(n+1) + diphosphate</text>
        <dbReference type="Rhea" id="RHEA:21248"/>
        <dbReference type="Rhea" id="RHEA-COMP:14527"/>
        <dbReference type="Rhea" id="RHEA-COMP:17342"/>
        <dbReference type="ChEBI" id="CHEBI:33019"/>
        <dbReference type="ChEBI" id="CHEBI:61557"/>
        <dbReference type="ChEBI" id="CHEBI:140395"/>
        <dbReference type="EC" id="2.7.7.6"/>
    </reaction>
</comment>
<protein>
    <recommendedName>
        <fullName evidence="2">DNA-directed RNA polymerase</fullName>
        <ecNumber evidence="2">2.7.7.6</ecNumber>
    </recommendedName>
    <alternativeName>
        <fullName evidence="10">DNA-directed RNA polymerase III largest subunit</fullName>
    </alternativeName>
</protein>
<evidence type="ECO:0000256" key="5">
    <source>
        <dbReference type="ARBA" id="ARBA00022695"/>
    </source>
</evidence>
<keyword evidence="7" id="KW-0862">Zinc</keyword>
<evidence type="ECO:0000256" key="9">
    <source>
        <dbReference type="ARBA" id="ARBA00023163"/>
    </source>
</evidence>
<proteinExistence type="predicted"/>
<keyword evidence="5" id="KW-0548">Nucleotidyltransferase</keyword>
<dbReference type="GO" id="GO:0046872">
    <property type="term" value="F:metal ion binding"/>
    <property type="evidence" value="ECO:0007669"/>
    <property type="project" value="UniProtKB-KW"/>
</dbReference>
<dbReference type="InterPro" id="IPR006592">
    <property type="entry name" value="RNA_pol_N"/>
</dbReference>
<reference evidence="13" key="1">
    <citation type="submission" date="2021-06" db="EMBL/GenBank/DDBJ databases">
        <authorList>
            <person name="Kallberg Y."/>
            <person name="Tangrot J."/>
            <person name="Rosling A."/>
        </authorList>
    </citation>
    <scope>NUCLEOTIDE SEQUENCE</scope>
    <source>
        <strain evidence="13">FL966</strain>
    </source>
</reference>
<comment type="function">
    <text evidence="1">DNA-dependent RNA polymerase catalyzes the transcription of DNA into RNA using the four ribonucleoside triphosphates as substrates.</text>
</comment>
<evidence type="ECO:0000256" key="3">
    <source>
        <dbReference type="ARBA" id="ARBA00022478"/>
    </source>
</evidence>
<dbReference type="InterPro" id="IPR045867">
    <property type="entry name" value="DNA-dir_RpoC_beta_prime"/>
</dbReference>
<keyword evidence="3" id="KW-0240">DNA-directed RNA polymerase</keyword>
<evidence type="ECO:0000313" key="13">
    <source>
        <dbReference type="EMBL" id="CAG8789433.1"/>
    </source>
</evidence>
<dbReference type="PANTHER" id="PTHR19376:SF54">
    <property type="entry name" value="DNA-DIRECTED RNA POLYMERASE SUBUNIT BETA"/>
    <property type="match status" value="1"/>
</dbReference>
<dbReference type="InterPro" id="IPR007081">
    <property type="entry name" value="RNA_pol_Rpb1_5"/>
</dbReference>
<keyword evidence="4" id="KW-0808">Transferase</keyword>
<dbReference type="Pfam" id="PF04998">
    <property type="entry name" value="RNA_pol_Rpb1_5"/>
    <property type="match status" value="1"/>
</dbReference>
<dbReference type="OrthoDB" id="2405767at2759"/>
<dbReference type="SUPFAM" id="SSF64484">
    <property type="entry name" value="beta and beta-prime subunits of DNA dependent RNA-polymerase"/>
    <property type="match status" value="1"/>
</dbReference>
<sequence>MQFLPVIPCGLRPATQLKEENTIATTQLNNLYRHVILINDLVKNYLELNKQNRIFPLEVEYNVKRRLQEAVDKLLLGSPQKTKEVKSLLQSLSGKEGILRHYSLGKRVDYSGRSVITPNPHLQLNQVEKSPMIFPLLNEIVRNHPLLVNRAPTLHRLGIQGFYPHLTLGRSLELHPLVTTAFNADFDGDQMNLHVPLTPDACQETKNYILASHNLLDPKNGSLITIPSKDMILGIYCYEKGELAAQELIVVPACLVARNLAEEKNKFLFTTYGKLLFNKILPPNFPYYLNDLTSYGEKDLKEIITFLNYLVHHTNQEEMDELETQLTTNLAAKKDTSFYNIWDSGARASSENLTQIFAFRGNTTDYRGEIGLSADEFLISSIGAIKGITDVALKTGEAVYGRFLAQNITDEEGKIILPLRSVMCCELIIGVCQKCYGADLTRHEEMISLGAAVGIIAAQSLGEPGTQLTMRTFHTGGIAGEEDDITQGIPKVKQILDNLKPNKNEKAVLAKTNGTISVIDEKTIKQTDLTGQEITYSRTGKKSVLVQVGEQVVAGAKLTLGKIDLEEYLSYVGRENYQNYIKETVQQVYYNQGIDIADKHLEIFAHQILSRVKVLESGDSDYLVGEIINYQKVRQINQELIAQQKKPLLFKNIVSSLKDLASNTNSFWAGISFQNTLKSLVNYSLYQPIDYLHSPKECLITGQLIPVGTGFEERQKLQQSQKR</sequence>
<name>A0A9N9JNQ2_9GLOM</name>
<gene>
    <name evidence="13" type="ORF">CPELLU_LOCUS16905</name>
</gene>
<dbReference type="AlphaFoldDB" id="A0A9N9JNQ2"/>